<dbReference type="EMBL" id="PUGF01000002">
    <property type="protein sequence ID" value="PRC94516.1"/>
    <property type="molecule type" value="Genomic_DNA"/>
</dbReference>
<evidence type="ECO:0000256" key="1">
    <source>
        <dbReference type="SAM" id="SignalP"/>
    </source>
</evidence>
<sequence>MRVKFLNLFPFVFILPVMFLCTSAHADVTYGFVRIACIPENGMLDVEYRGLHDSVVDAAITGQVDKSGMLSKNGFHDPHGLHFQCKLNGADYVISAEQDTISNRMCGGSSDIYLSLARNGVALIRNVVFGNSCYGLPSLTQFTLGEGSSVRDNREAKFCFSLGEETTADKCEWIFGTDEFEKRLPIDQAAITHKFAPKQ</sequence>
<organism evidence="2 3">
    <name type="scientific">Solimicrobium silvestre</name>
    <dbReference type="NCBI Taxonomy" id="2099400"/>
    <lineage>
        <taxon>Bacteria</taxon>
        <taxon>Pseudomonadati</taxon>
        <taxon>Pseudomonadota</taxon>
        <taxon>Betaproteobacteria</taxon>
        <taxon>Burkholderiales</taxon>
        <taxon>Oxalobacteraceae</taxon>
        <taxon>Solimicrobium</taxon>
    </lineage>
</organism>
<feature type="signal peptide" evidence="1">
    <location>
        <begin position="1"/>
        <end position="26"/>
    </location>
</feature>
<evidence type="ECO:0000313" key="2">
    <source>
        <dbReference type="EMBL" id="PRC94516.1"/>
    </source>
</evidence>
<reference evidence="2 3" key="1">
    <citation type="submission" date="2018-02" db="EMBL/GenBank/DDBJ databases">
        <title>Solimicrobium silvestre gen. nov., sp. nov., isolated from alpine forest soil.</title>
        <authorList>
            <person name="Margesin R."/>
            <person name="Albuquerque L."/>
            <person name="Zhang D.-C."/>
            <person name="Froufe H.J.C."/>
            <person name="Severino R."/>
            <person name="Roxo I."/>
            <person name="Egas C."/>
            <person name="Da Costa M.S."/>
        </authorList>
    </citation>
    <scope>NUCLEOTIDE SEQUENCE [LARGE SCALE GENOMIC DNA]</scope>
    <source>
        <strain evidence="2 3">S20-91</strain>
    </source>
</reference>
<proteinExistence type="predicted"/>
<keyword evidence="3" id="KW-1185">Reference proteome</keyword>
<dbReference type="AlphaFoldDB" id="A0A2S9H3S0"/>
<keyword evidence="1" id="KW-0732">Signal</keyword>
<accession>A0A2S9H3S0</accession>
<comment type="caution">
    <text evidence="2">The sequence shown here is derived from an EMBL/GenBank/DDBJ whole genome shotgun (WGS) entry which is preliminary data.</text>
</comment>
<name>A0A2S9H3S0_9BURK</name>
<evidence type="ECO:0000313" key="3">
    <source>
        <dbReference type="Proteomes" id="UP000237839"/>
    </source>
</evidence>
<gene>
    <name evidence="2" type="ORF">S2091_0519</name>
</gene>
<dbReference type="Proteomes" id="UP000237839">
    <property type="component" value="Unassembled WGS sequence"/>
</dbReference>
<dbReference type="RefSeq" id="WP_105530244.1">
    <property type="nucleotide sequence ID" value="NZ_PUGF01000002.1"/>
</dbReference>
<feature type="chain" id="PRO_5016373326" evidence="1">
    <location>
        <begin position="27"/>
        <end position="199"/>
    </location>
</feature>
<protein>
    <submittedName>
        <fullName evidence="2">Uncharacterized protein</fullName>
    </submittedName>
</protein>
<dbReference type="OrthoDB" id="8778002at2"/>